<comment type="catalytic activity">
    <reaction evidence="6">
        <text>glucuronate acceptor + UDP-alpha-D-glucuronate = acceptor beta-D-glucuronoside + UDP + H(+)</text>
        <dbReference type="Rhea" id="RHEA:21032"/>
        <dbReference type="ChEBI" id="CHEBI:15378"/>
        <dbReference type="ChEBI" id="CHEBI:58052"/>
        <dbReference type="ChEBI" id="CHEBI:58223"/>
        <dbReference type="ChEBI" id="CHEBI:132367"/>
        <dbReference type="ChEBI" id="CHEBI:132368"/>
        <dbReference type="EC" id="2.4.1.17"/>
    </reaction>
</comment>
<keyword evidence="5 8" id="KW-0732">Signal</keyword>
<evidence type="ECO:0000256" key="8">
    <source>
        <dbReference type="SAM" id="SignalP"/>
    </source>
</evidence>
<dbReference type="EMBL" id="BTSX01000004">
    <property type="protein sequence ID" value="GMS92188.1"/>
    <property type="molecule type" value="Genomic_DNA"/>
</dbReference>
<dbReference type="PANTHER" id="PTHR48043:SF154">
    <property type="entry name" value="GLUCURONOSYLTRANSFERASE"/>
    <property type="match status" value="1"/>
</dbReference>
<dbReference type="EC" id="2.4.1.17" evidence="2"/>
<dbReference type="PANTHER" id="PTHR48043">
    <property type="entry name" value="EG:EG0003.4 PROTEIN-RELATED"/>
    <property type="match status" value="1"/>
</dbReference>
<keyword evidence="7" id="KW-0812">Transmembrane</keyword>
<feature type="signal peptide" evidence="8">
    <location>
        <begin position="1"/>
        <end position="16"/>
    </location>
</feature>
<accession>A0AAV5TFN2</accession>
<gene>
    <name evidence="9" type="ORF">PENTCL1PPCAC_14363</name>
</gene>
<organism evidence="9 10">
    <name type="scientific">Pristionchus entomophagus</name>
    <dbReference type="NCBI Taxonomy" id="358040"/>
    <lineage>
        <taxon>Eukaryota</taxon>
        <taxon>Metazoa</taxon>
        <taxon>Ecdysozoa</taxon>
        <taxon>Nematoda</taxon>
        <taxon>Chromadorea</taxon>
        <taxon>Rhabditida</taxon>
        <taxon>Rhabditina</taxon>
        <taxon>Diplogasteromorpha</taxon>
        <taxon>Diplogasteroidea</taxon>
        <taxon>Neodiplogasteridae</taxon>
        <taxon>Pristionchus</taxon>
    </lineage>
</organism>
<name>A0AAV5TFN2_9BILA</name>
<keyword evidence="4" id="KW-0808">Transferase</keyword>
<evidence type="ECO:0000256" key="5">
    <source>
        <dbReference type="ARBA" id="ARBA00022729"/>
    </source>
</evidence>
<comment type="similarity">
    <text evidence="1">Belongs to the UDP-glycosyltransferase family.</text>
</comment>
<keyword evidence="10" id="KW-1185">Reference proteome</keyword>
<evidence type="ECO:0000313" key="10">
    <source>
        <dbReference type="Proteomes" id="UP001432027"/>
    </source>
</evidence>
<dbReference type="InterPro" id="IPR002213">
    <property type="entry name" value="UDP_glucos_trans"/>
</dbReference>
<keyword evidence="7" id="KW-0472">Membrane</keyword>
<reference evidence="9" key="1">
    <citation type="submission" date="2023-10" db="EMBL/GenBank/DDBJ databases">
        <title>Genome assembly of Pristionchus species.</title>
        <authorList>
            <person name="Yoshida K."/>
            <person name="Sommer R.J."/>
        </authorList>
    </citation>
    <scope>NUCLEOTIDE SEQUENCE</scope>
    <source>
        <strain evidence="9">RS0144</strain>
    </source>
</reference>
<proteinExistence type="inferred from homology"/>
<dbReference type="SUPFAM" id="SSF53756">
    <property type="entry name" value="UDP-Glycosyltransferase/glycogen phosphorylase"/>
    <property type="match status" value="1"/>
</dbReference>
<feature type="chain" id="PRO_5043854053" description="glucuronosyltransferase" evidence="8">
    <location>
        <begin position="17"/>
        <end position="523"/>
    </location>
</feature>
<evidence type="ECO:0000313" key="9">
    <source>
        <dbReference type="EMBL" id="GMS92188.1"/>
    </source>
</evidence>
<dbReference type="Gene3D" id="3.40.50.2000">
    <property type="entry name" value="Glycogen Phosphorylase B"/>
    <property type="match status" value="1"/>
</dbReference>
<sequence>MRTVLLLLFILPFAHCLNILMYVNVVGKSHLQYAEKLVAILNERGHSVDMVFGMSNSFVHLKGSYGAKKLIVVDFPGGSPWGAVTHLTDPFHEPSDWMRMISKSNVKTFLNTNERLCELLLDSSEVADLLSSNRYDVALISGYDLCPFALAHRYQIAPVVSFVPSAAYYTQTYNAGLPELPLYENVMFDERFVDRSSFATRLYDMIRTFKIRYDHYRHCENMNEIVRAIFGDDFPDVQDIGLNISLDFSNSHPLLEEPRPISQRIRYIGGVGLPTPKPLSKELDSMLNSAKKGNVIVSFGTQIDAEKFTEGMKRAFVNTFKRFPEYNFFWKFDGKTQMNATNIINMDWLPQTDLLNDSRVVAFICHMGLNSFTETAFAGVPVVAIPIFTDQVHNARRAAAIGIGKIVRKSVISEDNLSSALEKVLNDEKYRNRAKELSSMMNALPDTPKRIFTEGIEFAAKFQNLSSHYRLVGANHNFFVQIGWDVAAFFTVSCLLSAYLLTKLTLFVLSTIMFRMQEKTKRD</sequence>
<protein>
    <recommendedName>
        <fullName evidence="2">glucuronosyltransferase</fullName>
        <ecNumber evidence="2">2.4.1.17</ecNumber>
    </recommendedName>
</protein>
<dbReference type="Pfam" id="PF00201">
    <property type="entry name" value="UDPGT"/>
    <property type="match status" value="1"/>
</dbReference>
<evidence type="ECO:0000256" key="7">
    <source>
        <dbReference type="SAM" id="Phobius"/>
    </source>
</evidence>
<keyword evidence="7" id="KW-1133">Transmembrane helix</keyword>
<dbReference type="AlphaFoldDB" id="A0AAV5TFN2"/>
<dbReference type="InterPro" id="IPR050271">
    <property type="entry name" value="UDP-glycosyltransferase"/>
</dbReference>
<evidence type="ECO:0000256" key="4">
    <source>
        <dbReference type="ARBA" id="ARBA00022679"/>
    </source>
</evidence>
<feature type="transmembrane region" description="Helical" evidence="7">
    <location>
        <begin position="486"/>
        <end position="514"/>
    </location>
</feature>
<evidence type="ECO:0000256" key="6">
    <source>
        <dbReference type="ARBA" id="ARBA00047475"/>
    </source>
</evidence>
<evidence type="ECO:0000256" key="3">
    <source>
        <dbReference type="ARBA" id="ARBA00022676"/>
    </source>
</evidence>
<comment type="caution">
    <text evidence="9">The sequence shown here is derived from an EMBL/GenBank/DDBJ whole genome shotgun (WGS) entry which is preliminary data.</text>
</comment>
<evidence type="ECO:0000256" key="2">
    <source>
        <dbReference type="ARBA" id="ARBA00012544"/>
    </source>
</evidence>
<evidence type="ECO:0000256" key="1">
    <source>
        <dbReference type="ARBA" id="ARBA00009995"/>
    </source>
</evidence>
<dbReference type="FunFam" id="3.40.50.2000:FF:000021">
    <property type="entry name" value="UDP-glucuronosyltransferase"/>
    <property type="match status" value="1"/>
</dbReference>
<dbReference type="CDD" id="cd03784">
    <property type="entry name" value="GT1_Gtf-like"/>
    <property type="match status" value="1"/>
</dbReference>
<dbReference type="Proteomes" id="UP001432027">
    <property type="component" value="Unassembled WGS sequence"/>
</dbReference>
<dbReference type="GO" id="GO:0015020">
    <property type="term" value="F:glucuronosyltransferase activity"/>
    <property type="evidence" value="ECO:0007669"/>
    <property type="project" value="UniProtKB-EC"/>
</dbReference>
<keyword evidence="3" id="KW-0328">Glycosyltransferase</keyword>